<name>A0A4Y2J4K4_ARAVE</name>
<dbReference type="InterPro" id="IPR000744">
    <property type="entry name" value="NSF_attach"/>
</dbReference>
<dbReference type="GO" id="GO:0031201">
    <property type="term" value="C:SNARE complex"/>
    <property type="evidence" value="ECO:0007669"/>
    <property type="project" value="TreeGrafter"/>
</dbReference>
<dbReference type="Proteomes" id="UP000499080">
    <property type="component" value="Unassembled WGS sequence"/>
</dbReference>
<feature type="non-terminal residue" evidence="4">
    <location>
        <position position="123"/>
    </location>
</feature>
<dbReference type="EMBL" id="BGPR01265863">
    <property type="protein sequence ID" value="GBM84855.1"/>
    <property type="molecule type" value="Genomic_DNA"/>
</dbReference>
<evidence type="ECO:0000313" key="5">
    <source>
        <dbReference type="Proteomes" id="UP000499080"/>
    </source>
</evidence>
<dbReference type="Gene3D" id="1.25.40.10">
    <property type="entry name" value="Tetratricopeptide repeat domain"/>
    <property type="match status" value="1"/>
</dbReference>
<keyword evidence="3" id="KW-0653">Protein transport</keyword>
<accession>A0A4Y2J4K4</accession>
<keyword evidence="5" id="KW-1185">Reference proteome</keyword>
<evidence type="ECO:0000256" key="3">
    <source>
        <dbReference type="ARBA" id="ARBA00022927"/>
    </source>
</evidence>
<sequence length="123" mass="13698">QLASSTTKCLIKIATHSATLGDYDRARKLFEELGTEALNNSLLKYTANENYVKAGLCFLANDPQDGKGLYDKLMEWKEINPSLSGSRECNFLAKLALAVIEDDVDELNEAIRSHESISKLSDW</sequence>
<dbReference type="GO" id="GO:0035494">
    <property type="term" value="P:SNARE complex disassembly"/>
    <property type="evidence" value="ECO:0007669"/>
    <property type="project" value="TreeGrafter"/>
</dbReference>
<dbReference type="GO" id="GO:0006886">
    <property type="term" value="P:intracellular protein transport"/>
    <property type="evidence" value="ECO:0007669"/>
    <property type="project" value="InterPro"/>
</dbReference>
<keyword evidence="2" id="KW-0813">Transport</keyword>
<dbReference type="GO" id="GO:0005774">
    <property type="term" value="C:vacuolar membrane"/>
    <property type="evidence" value="ECO:0007669"/>
    <property type="project" value="TreeGrafter"/>
</dbReference>
<gene>
    <name evidence="4" type="primary">Napa_2</name>
    <name evidence="4" type="ORF">AVEN_25196_1</name>
</gene>
<dbReference type="GO" id="GO:0019905">
    <property type="term" value="F:syntaxin binding"/>
    <property type="evidence" value="ECO:0007669"/>
    <property type="project" value="TreeGrafter"/>
</dbReference>
<comment type="similarity">
    <text evidence="1">Belongs to the SNAP family.</text>
</comment>
<dbReference type="Pfam" id="PF14938">
    <property type="entry name" value="SNAP"/>
    <property type="match status" value="1"/>
</dbReference>
<organism evidence="4 5">
    <name type="scientific">Araneus ventricosus</name>
    <name type="common">Orbweaver spider</name>
    <name type="synonym">Epeira ventricosa</name>
    <dbReference type="NCBI Taxonomy" id="182803"/>
    <lineage>
        <taxon>Eukaryota</taxon>
        <taxon>Metazoa</taxon>
        <taxon>Ecdysozoa</taxon>
        <taxon>Arthropoda</taxon>
        <taxon>Chelicerata</taxon>
        <taxon>Arachnida</taxon>
        <taxon>Araneae</taxon>
        <taxon>Araneomorphae</taxon>
        <taxon>Entelegynae</taxon>
        <taxon>Araneoidea</taxon>
        <taxon>Araneidae</taxon>
        <taxon>Araneus</taxon>
    </lineage>
</organism>
<dbReference type="PANTHER" id="PTHR13768">
    <property type="entry name" value="SOLUBLE NSF ATTACHMENT PROTEIN SNAP"/>
    <property type="match status" value="1"/>
</dbReference>
<dbReference type="OrthoDB" id="9984275at2759"/>
<dbReference type="GO" id="GO:0005483">
    <property type="term" value="F:soluble NSF attachment protein activity"/>
    <property type="evidence" value="ECO:0007669"/>
    <property type="project" value="TreeGrafter"/>
</dbReference>
<evidence type="ECO:0000256" key="1">
    <source>
        <dbReference type="ARBA" id="ARBA00010050"/>
    </source>
</evidence>
<evidence type="ECO:0000313" key="4">
    <source>
        <dbReference type="EMBL" id="GBM84855.1"/>
    </source>
</evidence>
<proteinExistence type="inferred from homology"/>
<dbReference type="AlphaFoldDB" id="A0A4Y2J4K4"/>
<evidence type="ECO:0000256" key="2">
    <source>
        <dbReference type="ARBA" id="ARBA00022448"/>
    </source>
</evidence>
<reference evidence="4 5" key="1">
    <citation type="journal article" date="2019" name="Sci. Rep.">
        <title>Orb-weaving spider Araneus ventricosus genome elucidates the spidroin gene catalogue.</title>
        <authorList>
            <person name="Kono N."/>
            <person name="Nakamura H."/>
            <person name="Ohtoshi R."/>
            <person name="Moran D.A.P."/>
            <person name="Shinohara A."/>
            <person name="Yoshida Y."/>
            <person name="Fujiwara M."/>
            <person name="Mori M."/>
            <person name="Tomita M."/>
            <person name="Arakawa K."/>
        </authorList>
    </citation>
    <scope>NUCLEOTIDE SEQUENCE [LARGE SCALE GENOMIC DNA]</scope>
</reference>
<feature type="non-terminal residue" evidence="4">
    <location>
        <position position="1"/>
    </location>
</feature>
<dbReference type="SUPFAM" id="SSF48452">
    <property type="entry name" value="TPR-like"/>
    <property type="match status" value="1"/>
</dbReference>
<comment type="caution">
    <text evidence="4">The sequence shown here is derived from an EMBL/GenBank/DDBJ whole genome shotgun (WGS) entry which is preliminary data.</text>
</comment>
<dbReference type="InterPro" id="IPR011990">
    <property type="entry name" value="TPR-like_helical_dom_sf"/>
</dbReference>
<dbReference type="PRINTS" id="PR00448">
    <property type="entry name" value="NSFATTACHMNT"/>
</dbReference>
<dbReference type="PANTHER" id="PTHR13768:SF8">
    <property type="entry name" value="ALPHA-SOLUBLE NSF ATTACHMENT PROTEIN"/>
    <property type="match status" value="1"/>
</dbReference>
<protein>
    <submittedName>
        <fullName evidence="4">Alpha-soluble NSF attachment protein</fullName>
    </submittedName>
</protein>